<protein>
    <submittedName>
        <fullName evidence="1">Uncharacterized protein</fullName>
    </submittedName>
</protein>
<dbReference type="AlphaFoldDB" id="A0A4Y7SVV3"/>
<dbReference type="EMBL" id="QPFP01000052">
    <property type="protein sequence ID" value="TEB25952.1"/>
    <property type="molecule type" value="Genomic_DNA"/>
</dbReference>
<reference evidence="1 2" key="1">
    <citation type="journal article" date="2019" name="Nat. Ecol. Evol.">
        <title>Megaphylogeny resolves global patterns of mushroom evolution.</title>
        <authorList>
            <person name="Varga T."/>
            <person name="Krizsan K."/>
            <person name="Foldi C."/>
            <person name="Dima B."/>
            <person name="Sanchez-Garcia M."/>
            <person name="Sanchez-Ramirez S."/>
            <person name="Szollosi G.J."/>
            <person name="Szarkandi J.G."/>
            <person name="Papp V."/>
            <person name="Albert L."/>
            <person name="Andreopoulos W."/>
            <person name="Angelini C."/>
            <person name="Antonin V."/>
            <person name="Barry K.W."/>
            <person name="Bougher N.L."/>
            <person name="Buchanan P."/>
            <person name="Buyck B."/>
            <person name="Bense V."/>
            <person name="Catcheside P."/>
            <person name="Chovatia M."/>
            <person name="Cooper J."/>
            <person name="Damon W."/>
            <person name="Desjardin D."/>
            <person name="Finy P."/>
            <person name="Geml J."/>
            <person name="Haridas S."/>
            <person name="Hughes K."/>
            <person name="Justo A."/>
            <person name="Karasinski D."/>
            <person name="Kautmanova I."/>
            <person name="Kiss B."/>
            <person name="Kocsube S."/>
            <person name="Kotiranta H."/>
            <person name="LaButti K.M."/>
            <person name="Lechner B.E."/>
            <person name="Liimatainen K."/>
            <person name="Lipzen A."/>
            <person name="Lukacs Z."/>
            <person name="Mihaltcheva S."/>
            <person name="Morgado L.N."/>
            <person name="Niskanen T."/>
            <person name="Noordeloos M.E."/>
            <person name="Ohm R.A."/>
            <person name="Ortiz-Santana B."/>
            <person name="Ovrebo C."/>
            <person name="Racz N."/>
            <person name="Riley R."/>
            <person name="Savchenko A."/>
            <person name="Shiryaev A."/>
            <person name="Soop K."/>
            <person name="Spirin V."/>
            <person name="Szebenyi C."/>
            <person name="Tomsovsky M."/>
            <person name="Tulloss R.E."/>
            <person name="Uehling J."/>
            <person name="Grigoriev I.V."/>
            <person name="Vagvolgyi C."/>
            <person name="Papp T."/>
            <person name="Martin F.M."/>
            <person name="Miettinen O."/>
            <person name="Hibbett D.S."/>
            <person name="Nagy L.G."/>
        </authorList>
    </citation>
    <scope>NUCLEOTIDE SEQUENCE [LARGE SCALE GENOMIC DNA]</scope>
    <source>
        <strain evidence="1 2">FP101781</strain>
    </source>
</reference>
<keyword evidence="2" id="KW-1185">Reference proteome</keyword>
<sequence>MDQKAIEEFRITELGLSADVVAIALRFDPPSDEDKECGAQATRRYDDGLRKLQQIIALEQGSQSQILTQLSGAESLCRHRIMACRSILAPWRRLPLEIWDRIFAFFIGAAIDRFNNEYGKLGTTAPGTLSRVCRVWQAVIQQTPSIWTDLTILAGENERGGTPYLS</sequence>
<dbReference type="SUPFAM" id="SSF81383">
    <property type="entry name" value="F-box domain"/>
    <property type="match status" value="1"/>
</dbReference>
<name>A0A4Y7SVV3_COPMI</name>
<dbReference type="InterPro" id="IPR036047">
    <property type="entry name" value="F-box-like_dom_sf"/>
</dbReference>
<organism evidence="1 2">
    <name type="scientific">Coprinellus micaceus</name>
    <name type="common">Glistening ink-cap mushroom</name>
    <name type="synonym">Coprinus micaceus</name>
    <dbReference type="NCBI Taxonomy" id="71717"/>
    <lineage>
        <taxon>Eukaryota</taxon>
        <taxon>Fungi</taxon>
        <taxon>Dikarya</taxon>
        <taxon>Basidiomycota</taxon>
        <taxon>Agaricomycotina</taxon>
        <taxon>Agaricomycetes</taxon>
        <taxon>Agaricomycetidae</taxon>
        <taxon>Agaricales</taxon>
        <taxon>Agaricineae</taxon>
        <taxon>Psathyrellaceae</taxon>
        <taxon>Coprinellus</taxon>
    </lineage>
</organism>
<gene>
    <name evidence="1" type="ORF">FA13DRAFT_1737862</name>
</gene>
<evidence type="ECO:0000313" key="2">
    <source>
        <dbReference type="Proteomes" id="UP000298030"/>
    </source>
</evidence>
<dbReference type="OrthoDB" id="3221235at2759"/>
<evidence type="ECO:0000313" key="1">
    <source>
        <dbReference type="EMBL" id="TEB25952.1"/>
    </source>
</evidence>
<dbReference type="Proteomes" id="UP000298030">
    <property type="component" value="Unassembled WGS sequence"/>
</dbReference>
<comment type="caution">
    <text evidence="1">The sequence shown here is derived from an EMBL/GenBank/DDBJ whole genome shotgun (WGS) entry which is preliminary data.</text>
</comment>
<dbReference type="Gene3D" id="1.20.1280.50">
    <property type="match status" value="1"/>
</dbReference>
<proteinExistence type="predicted"/>
<accession>A0A4Y7SVV3</accession>